<dbReference type="InterPro" id="IPR021427">
    <property type="entry name" value="DUF3077"/>
</dbReference>
<proteinExistence type="predicted"/>
<dbReference type="Proteomes" id="UP000263595">
    <property type="component" value="Unassembled WGS sequence"/>
</dbReference>
<name>A0A383S298_9PSED</name>
<organism evidence="1 2">
    <name type="scientific">Pseudomonas reidholzensis</name>
    <dbReference type="NCBI Taxonomy" id="1785162"/>
    <lineage>
        <taxon>Bacteria</taxon>
        <taxon>Pseudomonadati</taxon>
        <taxon>Pseudomonadota</taxon>
        <taxon>Gammaproteobacteria</taxon>
        <taxon>Pseudomonadales</taxon>
        <taxon>Pseudomonadaceae</taxon>
        <taxon>Pseudomonas</taxon>
    </lineage>
</organism>
<reference evidence="2" key="1">
    <citation type="submission" date="2018-08" db="EMBL/GenBank/DDBJ databases">
        <authorList>
            <person name="Blom J."/>
        </authorList>
    </citation>
    <scope>NUCLEOTIDE SEQUENCE [LARGE SCALE GENOMIC DNA]</scope>
    <source>
        <strain evidence="2">CCOS 865</strain>
    </source>
</reference>
<dbReference type="EMBL" id="UNOZ01000040">
    <property type="protein sequence ID" value="SYX93133.1"/>
    <property type="molecule type" value="Genomic_DNA"/>
</dbReference>
<sequence length="82" mass="8861">MTDDFEPLTTAGVEQTDLFTVRPGIPLAQAFDELSVLLGCIRHLTDEAEMEGDLQAGSAARILSSLAKALINDMESGINRLR</sequence>
<accession>A0A383S298</accession>
<evidence type="ECO:0008006" key="3">
    <source>
        <dbReference type="Google" id="ProtNLM"/>
    </source>
</evidence>
<dbReference type="RefSeq" id="WP_119146887.1">
    <property type="nucleotide sequence ID" value="NZ_CBCSFL010000015.1"/>
</dbReference>
<keyword evidence="2" id="KW-1185">Reference proteome</keyword>
<dbReference type="OrthoDB" id="6927860at2"/>
<gene>
    <name evidence="1" type="ORF">CCOS865_05427</name>
</gene>
<evidence type="ECO:0000313" key="1">
    <source>
        <dbReference type="EMBL" id="SYX93133.1"/>
    </source>
</evidence>
<evidence type="ECO:0000313" key="2">
    <source>
        <dbReference type="Proteomes" id="UP000263595"/>
    </source>
</evidence>
<dbReference type="Pfam" id="PF11275">
    <property type="entry name" value="DUF3077"/>
    <property type="match status" value="1"/>
</dbReference>
<dbReference type="AlphaFoldDB" id="A0A383S298"/>
<protein>
    <recommendedName>
        <fullName evidence="3">DUF3077 domain-containing protein</fullName>
    </recommendedName>
</protein>